<feature type="compositionally biased region" description="Pro residues" evidence="2">
    <location>
        <begin position="50"/>
        <end position="61"/>
    </location>
</feature>
<protein>
    <submittedName>
        <fullName evidence="3">Uncharacterized protein</fullName>
    </submittedName>
</protein>
<dbReference type="Proteomes" id="UP000078397">
    <property type="component" value="Unassembled WGS sequence"/>
</dbReference>
<feature type="compositionally biased region" description="Polar residues" evidence="2">
    <location>
        <begin position="63"/>
        <end position="72"/>
    </location>
</feature>
<feature type="compositionally biased region" description="Polar residues" evidence="2">
    <location>
        <begin position="26"/>
        <end position="41"/>
    </location>
</feature>
<feature type="compositionally biased region" description="Basic and acidic residues" evidence="2">
    <location>
        <begin position="695"/>
        <end position="706"/>
    </location>
</feature>
<feature type="compositionally biased region" description="Basic residues" evidence="2">
    <location>
        <begin position="972"/>
        <end position="983"/>
    </location>
</feature>
<dbReference type="AlphaFoldDB" id="A0A219AS66"/>
<feature type="compositionally biased region" description="Polar residues" evidence="2">
    <location>
        <begin position="536"/>
        <end position="550"/>
    </location>
</feature>
<feature type="coiled-coil region" evidence="1">
    <location>
        <begin position="315"/>
        <end position="359"/>
    </location>
</feature>
<feature type="compositionally biased region" description="Basic residues" evidence="2">
    <location>
        <begin position="169"/>
        <end position="180"/>
    </location>
</feature>
<comment type="caution">
    <text evidence="3">The sequence shown here is derived from an EMBL/GenBank/DDBJ whole genome shotgun (WGS) entry which is preliminary data.</text>
</comment>
<dbReference type="RefSeq" id="XP_022285979.1">
    <property type="nucleotide sequence ID" value="XM_022430277.1"/>
</dbReference>
<feature type="region of interest" description="Disordered" evidence="2">
    <location>
        <begin position="1"/>
        <end position="73"/>
    </location>
</feature>
<dbReference type="EMBL" id="LSBJ02000001">
    <property type="protein sequence ID" value="OWT43567.1"/>
    <property type="molecule type" value="Genomic_DNA"/>
</dbReference>
<proteinExistence type="predicted"/>
<feature type="region of interest" description="Disordered" evidence="2">
    <location>
        <begin position="85"/>
        <end position="187"/>
    </location>
</feature>
<gene>
    <name evidence="3" type="ORF">VFPPC_18706</name>
</gene>
<dbReference type="OrthoDB" id="4848543at2759"/>
<feature type="coiled-coil region" evidence="1">
    <location>
        <begin position="202"/>
        <end position="271"/>
    </location>
</feature>
<name>A0A219AS66_METCM</name>
<evidence type="ECO:0000256" key="1">
    <source>
        <dbReference type="SAM" id="Coils"/>
    </source>
</evidence>
<keyword evidence="1" id="KW-0175">Coiled coil</keyword>
<feature type="compositionally biased region" description="Basic and acidic residues" evidence="2">
    <location>
        <begin position="85"/>
        <end position="94"/>
    </location>
</feature>
<feature type="compositionally biased region" description="Polar residues" evidence="2">
    <location>
        <begin position="808"/>
        <end position="822"/>
    </location>
</feature>
<dbReference type="STRING" id="1380566.A0A219AS66"/>
<accession>A0A219AS66</accession>
<feature type="compositionally biased region" description="Polar residues" evidence="2">
    <location>
        <begin position="947"/>
        <end position="956"/>
    </location>
</feature>
<feature type="compositionally biased region" description="Basic and acidic residues" evidence="2">
    <location>
        <begin position="125"/>
        <end position="146"/>
    </location>
</feature>
<evidence type="ECO:0000256" key="2">
    <source>
        <dbReference type="SAM" id="MobiDB-lite"/>
    </source>
</evidence>
<dbReference type="KEGG" id="pchm:VFPPC_18706"/>
<dbReference type="GeneID" id="33937398"/>
<keyword evidence="4" id="KW-1185">Reference proteome</keyword>
<feature type="region of interest" description="Disordered" evidence="2">
    <location>
        <begin position="526"/>
        <end position="550"/>
    </location>
</feature>
<reference evidence="3 4" key="1">
    <citation type="journal article" date="2016" name="PLoS Pathog.">
        <title>Biosynthesis of antibiotic leucinostatins in bio-control fungus Purpureocillium lilacinum and their inhibition on phytophthora revealed by genome mining.</title>
        <authorList>
            <person name="Wang G."/>
            <person name="Liu Z."/>
            <person name="Lin R."/>
            <person name="Li E."/>
            <person name="Mao Z."/>
            <person name="Ling J."/>
            <person name="Yang Y."/>
            <person name="Yin W.B."/>
            <person name="Xie B."/>
        </authorList>
    </citation>
    <scope>NUCLEOTIDE SEQUENCE [LARGE SCALE GENOMIC DNA]</scope>
    <source>
        <strain evidence="3">170</strain>
    </source>
</reference>
<evidence type="ECO:0000313" key="4">
    <source>
        <dbReference type="Proteomes" id="UP000078397"/>
    </source>
</evidence>
<feature type="region of interest" description="Disordered" evidence="2">
    <location>
        <begin position="803"/>
        <end position="901"/>
    </location>
</feature>
<organism evidence="3 4">
    <name type="scientific">Pochonia chlamydosporia 170</name>
    <dbReference type="NCBI Taxonomy" id="1380566"/>
    <lineage>
        <taxon>Eukaryota</taxon>
        <taxon>Fungi</taxon>
        <taxon>Dikarya</taxon>
        <taxon>Ascomycota</taxon>
        <taxon>Pezizomycotina</taxon>
        <taxon>Sordariomycetes</taxon>
        <taxon>Hypocreomycetidae</taxon>
        <taxon>Hypocreales</taxon>
        <taxon>Clavicipitaceae</taxon>
        <taxon>Pochonia</taxon>
    </lineage>
</organism>
<feature type="compositionally biased region" description="Polar residues" evidence="2">
    <location>
        <begin position="101"/>
        <end position="115"/>
    </location>
</feature>
<sequence length="990" mass="111536">MSYFSAPVELSADSCPGQDIEGSAGFTWQHQSLNRPKLSTASRKRTMEVPPSPAKPSPPKLTIPTNESSNKVSEGLPILLGELEPKCGLRDGKPTHAGTMANGQDQSRPPSTSSCGDLEVPYRVTQREAHFPAENVRHEPNRRPEMSFDATGYDGGYDHRSRSRTSNMSRKRSSVNKHRSKPDPERKRVLMHQVAQYWNECISIAEEEKAQAKLEIDHLRENIREQNMKLQEARQQLDGERAERQDIETKLMAATEEITKAELENSTLSQESKATKEAFRTSKERAAVLSEKSKTYRTKLNEAILEQQRLFLQAKEFYQDSIKSLRQENETRQAEAKSIEAALKECHQKRDKMRQYMDELRIGLQGEIKAQAQQISLLQGKLSILDEALVAEKRTSSNLRRQISCLKPLEGIDIPALMKTIELLRKSISTNAVDHSQQLDWSGNVCSRLQNLEELVQRSLPQTANESDVGSLVQRLHDLVSTDVWSALVDIGNAQSCTYATLVGTKKECQAELSVIRGALSDLSQQQTDIQEQDSVRSNGSAEKLSTMQQEVNTTRQLVDKMNQNITVWVAEERKAMDEERESWKEEVSDHRTDRKEGVEDLKKLLHEAGVAYLSKFDSFTKGVSARDDASKVVMQQMIENFRSTLDQRLQTEQSKAENEAKETQRALIDLQDQIGVMREQLEHKDQEMPTQDVSSDHNTQEDETASLRERILQLEKEVSKTNDLRMRWHTDIETVDSIRTKLKSLQHLPSQVNAYNEQLATILQLSNLVDATSCSLVEHDTWVQQQLGASHGKVDTIVVTPPGTAMRSHSTESINVNNPTDTFGGETRNGTTDDLPGTSNQNRSDIGSRRVQEQKRRRVPVSVRPILKVSSLSSSQESTVMHQSTAETETELGPVQESSKPVATMGNANMSSHRSMLAEISSGFIVDKSDVNAFTLPRITDFQHGGTIQENPTSPNKRKREVRGYDEPSLKRVKMLKNLKKRQAIEPEG</sequence>
<evidence type="ECO:0000313" key="3">
    <source>
        <dbReference type="EMBL" id="OWT43567.1"/>
    </source>
</evidence>
<feature type="region of interest" description="Disordered" evidence="2">
    <location>
        <begin position="683"/>
        <end position="706"/>
    </location>
</feature>
<feature type="region of interest" description="Disordered" evidence="2">
    <location>
        <begin position="944"/>
        <end position="990"/>
    </location>
</feature>
<feature type="compositionally biased region" description="Polar residues" evidence="2">
    <location>
        <begin position="829"/>
        <end position="846"/>
    </location>
</feature>